<keyword evidence="5" id="KW-1185">Reference proteome</keyword>
<dbReference type="Proteomes" id="UP001304243">
    <property type="component" value="Unassembled WGS sequence"/>
</dbReference>
<evidence type="ECO:0000256" key="2">
    <source>
        <dbReference type="SAM" id="MobiDB-lite"/>
    </source>
</evidence>
<accession>A0AAN7HNN0</accession>
<feature type="compositionally biased region" description="Basic and acidic residues" evidence="2">
    <location>
        <begin position="139"/>
        <end position="149"/>
    </location>
</feature>
<keyword evidence="1" id="KW-0863">Zinc-finger</keyword>
<comment type="caution">
    <text evidence="4">The sequence shown here is derived from an EMBL/GenBank/DDBJ whole genome shotgun (WGS) entry which is preliminary data.</text>
</comment>
<gene>
    <name evidence="4" type="ORF">ATC70_000812</name>
</gene>
<proteinExistence type="predicted"/>
<keyword evidence="1" id="KW-0862">Zinc</keyword>
<protein>
    <recommendedName>
        <fullName evidence="3">CCHC-type domain-containing protein</fullName>
    </recommendedName>
</protein>
<keyword evidence="1" id="KW-0479">Metal-binding</keyword>
<dbReference type="PROSITE" id="PS50158">
    <property type="entry name" value="ZF_CCHC"/>
    <property type="match status" value="1"/>
</dbReference>
<dbReference type="SUPFAM" id="SSF57756">
    <property type="entry name" value="Retrovirus zinc finger-like domains"/>
    <property type="match status" value="1"/>
</dbReference>
<evidence type="ECO:0000313" key="5">
    <source>
        <dbReference type="Proteomes" id="UP001304243"/>
    </source>
</evidence>
<evidence type="ECO:0000259" key="3">
    <source>
        <dbReference type="PROSITE" id="PS50158"/>
    </source>
</evidence>
<feature type="compositionally biased region" description="Polar residues" evidence="2">
    <location>
        <begin position="188"/>
        <end position="205"/>
    </location>
</feature>
<dbReference type="Pfam" id="PF00098">
    <property type="entry name" value="zf-CCHC"/>
    <property type="match status" value="1"/>
</dbReference>
<feature type="domain" description="CCHC-type" evidence="3">
    <location>
        <begin position="85"/>
        <end position="99"/>
    </location>
</feature>
<reference evidence="4 5" key="1">
    <citation type="submission" date="2022-11" db="EMBL/GenBank/DDBJ databases">
        <title>Mucor velutinosus strain NIH1002 WGS.</title>
        <authorList>
            <person name="Subramanian P."/>
            <person name="Mullikin J.C."/>
            <person name="Segre J.A."/>
            <person name="Zelazny A.M."/>
        </authorList>
    </citation>
    <scope>NUCLEOTIDE SEQUENCE [LARGE SCALE GENOMIC DNA]</scope>
    <source>
        <strain evidence="4 5">NIH1002</strain>
    </source>
</reference>
<dbReference type="AlphaFoldDB" id="A0AAN7HNN0"/>
<dbReference type="InterPro" id="IPR036875">
    <property type="entry name" value="Znf_CCHC_sf"/>
</dbReference>
<evidence type="ECO:0000256" key="1">
    <source>
        <dbReference type="PROSITE-ProRule" id="PRU00047"/>
    </source>
</evidence>
<organism evidence="4 5">
    <name type="scientific">Mucor velutinosus</name>
    <dbReference type="NCBI Taxonomy" id="708070"/>
    <lineage>
        <taxon>Eukaryota</taxon>
        <taxon>Fungi</taxon>
        <taxon>Fungi incertae sedis</taxon>
        <taxon>Mucoromycota</taxon>
        <taxon>Mucoromycotina</taxon>
        <taxon>Mucoromycetes</taxon>
        <taxon>Mucorales</taxon>
        <taxon>Mucorineae</taxon>
        <taxon>Mucoraceae</taxon>
        <taxon>Mucor</taxon>
    </lineage>
</organism>
<evidence type="ECO:0000313" key="4">
    <source>
        <dbReference type="EMBL" id="KAK4517474.1"/>
    </source>
</evidence>
<feature type="region of interest" description="Disordered" evidence="2">
    <location>
        <begin position="100"/>
        <end position="212"/>
    </location>
</feature>
<dbReference type="GO" id="GO:0003676">
    <property type="term" value="F:nucleic acid binding"/>
    <property type="evidence" value="ECO:0007669"/>
    <property type="project" value="InterPro"/>
</dbReference>
<sequence length="212" mass="23370">MMNSNKDYLSEGSSISSVLSDLVNEMRALKISCVEQKELIQQQQHIIAQHNLVIQQQGDGGNGNHYQQRSNFQQQQQPRLFNDSCYNCGEYGHIARVCPVPPRKRQQPGFRGSGIAGPNQLGNTNQTDNNEGNNGNKENSGKELGRQEIELDVNAVKRGRGAMSDEGVQGNPRKRGKDNGDPGPSTLAHRSQQQQPSAVVTSQQPTHEENIV</sequence>
<dbReference type="RefSeq" id="XP_064684140.1">
    <property type="nucleotide sequence ID" value="XM_064820220.1"/>
</dbReference>
<dbReference type="Gene3D" id="4.10.60.10">
    <property type="entry name" value="Zinc finger, CCHC-type"/>
    <property type="match status" value="1"/>
</dbReference>
<dbReference type="EMBL" id="JASEJX010000013">
    <property type="protein sequence ID" value="KAK4517474.1"/>
    <property type="molecule type" value="Genomic_DNA"/>
</dbReference>
<dbReference type="GO" id="GO:0008270">
    <property type="term" value="F:zinc ion binding"/>
    <property type="evidence" value="ECO:0007669"/>
    <property type="project" value="UniProtKB-KW"/>
</dbReference>
<feature type="compositionally biased region" description="Low complexity" evidence="2">
    <location>
        <begin position="122"/>
        <end position="138"/>
    </location>
</feature>
<dbReference type="InterPro" id="IPR001878">
    <property type="entry name" value="Znf_CCHC"/>
</dbReference>
<name>A0AAN7HNN0_9FUNG</name>
<dbReference type="GeneID" id="89944514"/>
<dbReference type="SMART" id="SM00343">
    <property type="entry name" value="ZnF_C2HC"/>
    <property type="match status" value="1"/>
</dbReference>